<evidence type="ECO:0000256" key="9">
    <source>
        <dbReference type="ARBA" id="ARBA00023065"/>
    </source>
</evidence>
<keyword evidence="10" id="KW-0626">Porin</keyword>
<dbReference type="Gene3D" id="3.30.1950.10">
    <property type="entry name" value="wza like domain"/>
    <property type="match status" value="1"/>
</dbReference>
<protein>
    <submittedName>
        <fullName evidence="18">Polysaccharide biosynthesis/export family protein</fullName>
    </submittedName>
</protein>
<comment type="similarity">
    <text evidence="2">Belongs to the BexD/CtrA/VexA family.</text>
</comment>
<evidence type="ECO:0000256" key="7">
    <source>
        <dbReference type="ARBA" id="ARBA00022729"/>
    </source>
</evidence>
<evidence type="ECO:0000313" key="18">
    <source>
        <dbReference type="EMBL" id="MDO7844603.1"/>
    </source>
</evidence>
<keyword evidence="8" id="KW-0625">Polysaccharide transport</keyword>
<keyword evidence="12" id="KW-0564">Palmitate</keyword>
<keyword evidence="6" id="KW-0812">Transmembrane</keyword>
<name>A0ABT9A441_9SPHN</name>
<evidence type="ECO:0000256" key="1">
    <source>
        <dbReference type="ARBA" id="ARBA00004571"/>
    </source>
</evidence>
<keyword evidence="14" id="KW-0449">Lipoprotein</keyword>
<evidence type="ECO:0000256" key="3">
    <source>
        <dbReference type="ARBA" id="ARBA00022448"/>
    </source>
</evidence>
<dbReference type="Pfam" id="PF22461">
    <property type="entry name" value="SLBB_2"/>
    <property type="match status" value="1"/>
</dbReference>
<evidence type="ECO:0000259" key="17">
    <source>
        <dbReference type="Pfam" id="PF22461"/>
    </source>
</evidence>
<keyword evidence="9" id="KW-0406">Ion transport</keyword>
<feature type="signal peptide" evidence="15">
    <location>
        <begin position="1"/>
        <end position="21"/>
    </location>
</feature>
<sequence length="195" mass="21231">MARIWLILFFAVLFAPAGAFAQKAAEAPPAPSAAVQAAADNGSPDYVLGVADRVRITVYNETQLTGEFPVNSNGFISFPLIGDVRAQGLTATELARGLEKKLGDGYLIDPRISIDVLTFRPFYILGEVSKSGEYPYSSGLTVVNAIAKAEGFTYRANKKYVFLKRAGTTEEQRIRLTSHLLVQPGDTIRIGERLF</sequence>
<keyword evidence="5" id="KW-0762">Sugar transport</keyword>
<comment type="caution">
    <text evidence="18">The sequence shown here is derived from an EMBL/GenBank/DDBJ whole genome shotgun (WGS) entry which is preliminary data.</text>
</comment>
<evidence type="ECO:0000256" key="8">
    <source>
        <dbReference type="ARBA" id="ARBA00023047"/>
    </source>
</evidence>
<evidence type="ECO:0000256" key="2">
    <source>
        <dbReference type="ARBA" id="ARBA00009450"/>
    </source>
</evidence>
<evidence type="ECO:0000256" key="15">
    <source>
        <dbReference type="SAM" id="SignalP"/>
    </source>
</evidence>
<proteinExistence type="inferred from homology"/>
<feature type="chain" id="PRO_5047021183" evidence="15">
    <location>
        <begin position="22"/>
        <end position="195"/>
    </location>
</feature>
<evidence type="ECO:0000256" key="6">
    <source>
        <dbReference type="ARBA" id="ARBA00022692"/>
    </source>
</evidence>
<keyword evidence="19" id="KW-1185">Reference proteome</keyword>
<dbReference type="PANTHER" id="PTHR33619">
    <property type="entry name" value="POLYSACCHARIDE EXPORT PROTEIN GFCE-RELATED"/>
    <property type="match status" value="1"/>
</dbReference>
<dbReference type="InterPro" id="IPR003715">
    <property type="entry name" value="Poly_export_N"/>
</dbReference>
<keyword evidence="7 15" id="KW-0732">Signal</keyword>
<evidence type="ECO:0000256" key="14">
    <source>
        <dbReference type="ARBA" id="ARBA00023288"/>
    </source>
</evidence>
<evidence type="ECO:0000256" key="4">
    <source>
        <dbReference type="ARBA" id="ARBA00022452"/>
    </source>
</evidence>
<comment type="subcellular location">
    <subcellularLocation>
        <location evidence="1">Cell outer membrane</location>
        <topology evidence="1">Multi-pass membrane protein</topology>
    </subcellularLocation>
</comment>
<evidence type="ECO:0000256" key="11">
    <source>
        <dbReference type="ARBA" id="ARBA00023136"/>
    </source>
</evidence>
<keyword evidence="11" id="KW-0472">Membrane</keyword>
<evidence type="ECO:0000256" key="13">
    <source>
        <dbReference type="ARBA" id="ARBA00023237"/>
    </source>
</evidence>
<keyword evidence="3" id="KW-0813">Transport</keyword>
<keyword evidence="13" id="KW-0998">Cell outer membrane</keyword>
<accession>A0ABT9A441</accession>
<dbReference type="InterPro" id="IPR054765">
    <property type="entry name" value="SLBB_dom"/>
</dbReference>
<keyword evidence="4" id="KW-1134">Transmembrane beta strand</keyword>
<dbReference type="Proteomes" id="UP001176468">
    <property type="component" value="Unassembled WGS sequence"/>
</dbReference>
<dbReference type="Pfam" id="PF02563">
    <property type="entry name" value="Poly_export"/>
    <property type="match status" value="1"/>
</dbReference>
<gene>
    <name evidence="18" type="ORF">Q5H94_19890</name>
</gene>
<feature type="domain" description="Polysaccharide export protein N-terminal" evidence="16">
    <location>
        <begin position="43"/>
        <end position="116"/>
    </location>
</feature>
<dbReference type="RefSeq" id="WP_304563001.1">
    <property type="nucleotide sequence ID" value="NZ_JAUQSZ010000018.1"/>
</dbReference>
<dbReference type="PANTHER" id="PTHR33619:SF3">
    <property type="entry name" value="POLYSACCHARIDE EXPORT PROTEIN GFCE-RELATED"/>
    <property type="match status" value="1"/>
</dbReference>
<evidence type="ECO:0000313" key="19">
    <source>
        <dbReference type="Proteomes" id="UP001176468"/>
    </source>
</evidence>
<dbReference type="InterPro" id="IPR049712">
    <property type="entry name" value="Poly_export"/>
</dbReference>
<dbReference type="EMBL" id="JAUQSZ010000018">
    <property type="protein sequence ID" value="MDO7844603.1"/>
    <property type="molecule type" value="Genomic_DNA"/>
</dbReference>
<organism evidence="18 19">
    <name type="scientific">Sphingomonas immobilis</name>
    <dbReference type="NCBI Taxonomy" id="3063997"/>
    <lineage>
        <taxon>Bacteria</taxon>
        <taxon>Pseudomonadati</taxon>
        <taxon>Pseudomonadota</taxon>
        <taxon>Alphaproteobacteria</taxon>
        <taxon>Sphingomonadales</taxon>
        <taxon>Sphingomonadaceae</taxon>
        <taxon>Sphingomonas</taxon>
    </lineage>
</organism>
<evidence type="ECO:0000256" key="5">
    <source>
        <dbReference type="ARBA" id="ARBA00022597"/>
    </source>
</evidence>
<evidence type="ECO:0000256" key="12">
    <source>
        <dbReference type="ARBA" id="ARBA00023139"/>
    </source>
</evidence>
<evidence type="ECO:0000256" key="10">
    <source>
        <dbReference type="ARBA" id="ARBA00023114"/>
    </source>
</evidence>
<evidence type="ECO:0000259" key="16">
    <source>
        <dbReference type="Pfam" id="PF02563"/>
    </source>
</evidence>
<dbReference type="Gene3D" id="3.10.560.10">
    <property type="entry name" value="Outer membrane lipoprotein wza domain like"/>
    <property type="match status" value="1"/>
</dbReference>
<feature type="domain" description="SLBB" evidence="17">
    <location>
        <begin position="122"/>
        <end position="189"/>
    </location>
</feature>
<reference evidence="18" key="1">
    <citation type="submission" date="2023-07" db="EMBL/GenBank/DDBJ databases">
        <authorList>
            <person name="Kim M.K."/>
        </authorList>
    </citation>
    <scope>NUCLEOTIDE SEQUENCE</scope>
    <source>
        <strain evidence="18">CA1-15</strain>
    </source>
</reference>